<dbReference type="SUPFAM" id="SSF56300">
    <property type="entry name" value="Metallo-dependent phosphatases"/>
    <property type="match status" value="1"/>
</dbReference>
<dbReference type="KEGG" id="thel:IG193_00470"/>
<dbReference type="InterPro" id="IPR004843">
    <property type="entry name" value="Calcineurin-like_PHP"/>
</dbReference>
<evidence type="ECO:0000313" key="2">
    <source>
        <dbReference type="EMBL" id="QOJ78975.1"/>
    </source>
</evidence>
<dbReference type="RefSeq" id="WP_192818947.1">
    <property type="nucleotide sequence ID" value="NZ_CP062310.1"/>
</dbReference>
<dbReference type="Proteomes" id="UP000594121">
    <property type="component" value="Chromosome"/>
</dbReference>
<proteinExistence type="predicted"/>
<dbReference type="PRINTS" id="PR00114">
    <property type="entry name" value="STPHPHTASE"/>
</dbReference>
<dbReference type="PROSITE" id="PS00125">
    <property type="entry name" value="SER_THR_PHOSPHATASE"/>
    <property type="match status" value="1"/>
</dbReference>
<dbReference type="CDD" id="cd00144">
    <property type="entry name" value="MPP_PPP_family"/>
    <property type="match status" value="1"/>
</dbReference>
<gene>
    <name evidence="2" type="ORF">IG193_00470</name>
</gene>
<keyword evidence="3" id="KW-1185">Reference proteome</keyword>
<feature type="domain" description="Serine/threonine specific protein phosphatases" evidence="1">
    <location>
        <begin position="97"/>
        <end position="102"/>
    </location>
</feature>
<dbReference type="AlphaFoldDB" id="A0A7L9FJK8"/>
<dbReference type="SMART" id="SM00156">
    <property type="entry name" value="PP2Ac"/>
    <property type="match status" value="1"/>
</dbReference>
<evidence type="ECO:0000313" key="3">
    <source>
        <dbReference type="Proteomes" id="UP000594121"/>
    </source>
</evidence>
<dbReference type="InterPro" id="IPR029052">
    <property type="entry name" value="Metallo-depent_PP-like"/>
</dbReference>
<dbReference type="PANTHER" id="PTHR11668">
    <property type="entry name" value="SERINE/THREONINE PROTEIN PHOSPHATASE"/>
    <property type="match status" value="1"/>
</dbReference>
<dbReference type="Pfam" id="PF00149">
    <property type="entry name" value="Metallophos"/>
    <property type="match status" value="1"/>
</dbReference>
<organism evidence="2 3">
    <name type="scientific">Infirmifilum lucidum</name>
    <dbReference type="NCBI Taxonomy" id="2776706"/>
    <lineage>
        <taxon>Archaea</taxon>
        <taxon>Thermoproteota</taxon>
        <taxon>Thermoprotei</taxon>
        <taxon>Thermofilales</taxon>
        <taxon>Thermofilaceae</taxon>
        <taxon>Infirmifilum</taxon>
    </lineage>
</organism>
<dbReference type="PANTHER" id="PTHR11668:SF496">
    <property type="entry name" value="SERINE_THREONINE-PROTEIN PHOSPHATASE"/>
    <property type="match status" value="1"/>
</dbReference>
<dbReference type="GO" id="GO:0005737">
    <property type="term" value="C:cytoplasm"/>
    <property type="evidence" value="ECO:0007669"/>
    <property type="project" value="TreeGrafter"/>
</dbReference>
<sequence length="299" mass="33690">MGVFSPPSLGELRGLLEEAESAFERERSLVKLGARRAVFVGDIHGDYLSVEYVLKRFLGEYSLVFLGDYVDRGPEQLRCIVTLLRLKAEEPGRVVMLRGNHETARVNSSYGFFAELVKWYGGRAQEAFTDFNRVFSKMPYACLIGRVLAVHGGIARELRTLRDIEAIPKGDLEAEEGLAAELLWNDPSEDVEGFAPNAVRGGGYVFGRKPLEEFMRRNRISLVVRSHYPYPEGFRYMFPTGGQEKPGGRLASLIRRAFRAGPRYPGLLLSIFTCRYYRQVKTPSVAVFEKGRISQHVVG</sequence>
<reference evidence="2 3" key="1">
    <citation type="submission" date="2020-10" db="EMBL/GenBank/DDBJ databases">
        <title>Thermofilum lucidum 3507LT sp. nov. a novel member of Thermofilaceae family isolated from Chile hot spring, and proposal of description order Thermofilales.</title>
        <authorList>
            <person name="Zayulina K.S."/>
            <person name="Elcheninov A.G."/>
            <person name="Toshchakov S.V."/>
            <person name="Kublanov I.V."/>
        </authorList>
    </citation>
    <scope>NUCLEOTIDE SEQUENCE [LARGE SCALE GENOMIC DNA]</scope>
    <source>
        <strain evidence="2 3">3507LT</strain>
    </source>
</reference>
<accession>A0A7L9FJK8</accession>
<dbReference type="InParanoid" id="A0A7L9FJK8"/>
<dbReference type="InterPro" id="IPR006186">
    <property type="entry name" value="Ser/Thr-sp_prot-phosphatase"/>
</dbReference>
<dbReference type="EMBL" id="CP062310">
    <property type="protein sequence ID" value="QOJ78975.1"/>
    <property type="molecule type" value="Genomic_DNA"/>
</dbReference>
<name>A0A7L9FJK8_9CREN</name>
<dbReference type="GO" id="GO:0004722">
    <property type="term" value="F:protein serine/threonine phosphatase activity"/>
    <property type="evidence" value="ECO:0007669"/>
    <property type="project" value="TreeGrafter"/>
</dbReference>
<evidence type="ECO:0000259" key="1">
    <source>
        <dbReference type="PROSITE" id="PS00125"/>
    </source>
</evidence>
<dbReference type="GeneID" id="59148324"/>
<dbReference type="InterPro" id="IPR050341">
    <property type="entry name" value="PP1_catalytic_subunit"/>
</dbReference>
<dbReference type="Gene3D" id="3.60.21.10">
    <property type="match status" value="1"/>
</dbReference>
<protein>
    <submittedName>
        <fullName evidence="2">Metallophosphoesterase</fullName>
    </submittedName>
</protein>